<sequence length="106" mass="12487">MNRHILLQLPMTDLFNIRLAEKFRFPSYGRPFPGDLNFYVHAGQAGNPKPDSGPNPGYRSVHVEELSDANRGHNYVESRYFRKTIRNWNKCTHRHQQDDAFSKRTR</sequence>
<dbReference type="Proteomes" id="UP000887565">
    <property type="component" value="Unplaced"/>
</dbReference>
<protein>
    <submittedName>
        <fullName evidence="2">Uncharacterized protein</fullName>
    </submittedName>
</protein>
<evidence type="ECO:0000313" key="1">
    <source>
        <dbReference type="Proteomes" id="UP000887565"/>
    </source>
</evidence>
<dbReference type="AlphaFoldDB" id="A0A915HKF1"/>
<organism evidence="1 2">
    <name type="scientific">Romanomermis culicivorax</name>
    <name type="common">Nematode worm</name>
    <dbReference type="NCBI Taxonomy" id="13658"/>
    <lineage>
        <taxon>Eukaryota</taxon>
        <taxon>Metazoa</taxon>
        <taxon>Ecdysozoa</taxon>
        <taxon>Nematoda</taxon>
        <taxon>Enoplea</taxon>
        <taxon>Dorylaimia</taxon>
        <taxon>Mermithida</taxon>
        <taxon>Mermithoidea</taxon>
        <taxon>Mermithidae</taxon>
        <taxon>Romanomermis</taxon>
    </lineage>
</organism>
<keyword evidence="1" id="KW-1185">Reference proteome</keyword>
<proteinExistence type="predicted"/>
<dbReference type="WBParaSite" id="nRc.2.0.1.t02041-RA">
    <property type="protein sequence ID" value="nRc.2.0.1.t02041-RA"/>
    <property type="gene ID" value="nRc.2.0.1.g02041"/>
</dbReference>
<reference evidence="2" key="1">
    <citation type="submission" date="2022-11" db="UniProtKB">
        <authorList>
            <consortium name="WormBaseParasite"/>
        </authorList>
    </citation>
    <scope>IDENTIFICATION</scope>
</reference>
<evidence type="ECO:0000313" key="2">
    <source>
        <dbReference type="WBParaSite" id="nRc.2.0.1.t02041-RA"/>
    </source>
</evidence>
<accession>A0A915HKF1</accession>
<name>A0A915HKF1_ROMCU</name>